<dbReference type="Gene3D" id="3.10.490.10">
    <property type="entry name" value="Gamma-glutamyl cyclotransferase-like"/>
    <property type="match status" value="1"/>
</dbReference>
<reference evidence="2 3" key="1">
    <citation type="submission" date="2019-01" db="EMBL/GenBank/DDBJ databases">
        <title>Draft genome sequence of Dictyobacter sp. Uno17.</title>
        <authorList>
            <person name="Wang C.M."/>
            <person name="Zheng Y."/>
            <person name="Sakai Y."/>
            <person name="Abe K."/>
            <person name="Yokota A."/>
            <person name="Yabe S."/>
        </authorList>
    </citation>
    <scope>NUCLEOTIDE SEQUENCE [LARGE SCALE GENOMIC DNA]</scope>
    <source>
        <strain evidence="2 3">Uno17</strain>
    </source>
</reference>
<dbReference type="CDD" id="cd06661">
    <property type="entry name" value="GGCT_like"/>
    <property type="match status" value="1"/>
</dbReference>
<evidence type="ECO:0000256" key="1">
    <source>
        <dbReference type="SAM" id="MobiDB-lite"/>
    </source>
</evidence>
<keyword evidence="3" id="KW-1185">Reference proteome</keyword>
<dbReference type="AlphaFoldDB" id="A0A5A5THN6"/>
<dbReference type="InterPro" id="IPR036568">
    <property type="entry name" value="GGCT-like_sf"/>
</dbReference>
<organism evidence="2 3">
    <name type="scientific">Dictyobacter arantiisoli</name>
    <dbReference type="NCBI Taxonomy" id="2014874"/>
    <lineage>
        <taxon>Bacteria</taxon>
        <taxon>Bacillati</taxon>
        <taxon>Chloroflexota</taxon>
        <taxon>Ktedonobacteria</taxon>
        <taxon>Ktedonobacterales</taxon>
        <taxon>Dictyobacteraceae</taxon>
        <taxon>Dictyobacter</taxon>
    </lineage>
</organism>
<dbReference type="Proteomes" id="UP000322530">
    <property type="component" value="Unassembled WGS sequence"/>
</dbReference>
<protein>
    <submittedName>
        <fullName evidence="2">Uncharacterized protein</fullName>
    </submittedName>
</protein>
<name>A0A5A5THN6_9CHLR</name>
<sequence length="346" mass="39350">MRELSTAKATEITSSDKDNVADGASALTHEIYSPGKSELRKKEERHADEPPSPDLKEQTDQQQKLFRKSLETRLRDLFQDSQKTNIAHDDLMLPIEYFRTRERGGADVVLYPESELYEKPITIELKAGQVAMFGYGSFLSKFSMENTLKEAYKDVCVPCKINGWRRTFDIAMPNPSHVGFAGKWEENQSLRQASFLGDGEFIPDTIAYFNVRPSEKDSVNGMLYILSDEQLKGFDAREWTYDRVDITSLLRDQGVELVGGSAYMYVGKKDFIEEDLSNVSIRNVGLRQSYLDIAKYGLDRLGAKFVNDFIKTTDPVPAHLLFYDYKRGDGSGSLKYEDQLRSTKTS</sequence>
<evidence type="ECO:0000313" key="3">
    <source>
        <dbReference type="Proteomes" id="UP000322530"/>
    </source>
</evidence>
<feature type="region of interest" description="Disordered" evidence="1">
    <location>
        <begin position="1"/>
        <end position="62"/>
    </location>
</feature>
<gene>
    <name evidence="2" type="ORF">KDI_41370</name>
</gene>
<proteinExistence type="predicted"/>
<feature type="compositionally biased region" description="Basic and acidic residues" evidence="1">
    <location>
        <begin position="37"/>
        <end position="59"/>
    </location>
</feature>
<comment type="caution">
    <text evidence="2">The sequence shown here is derived from an EMBL/GenBank/DDBJ whole genome shotgun (WGS) entry which is preliminary data.</text>
</comment>
<dbReference type="InterPro" id="IPR013024">
    <property type="entry name" value="GGCT-like"/>
</dbReference>
<dbReference type="EMBL" id="BIXY01000075">
    <property type="protein sequence ID" value="GCF10573.1"/>
    <property type="molecule type" value="Genomic_DNA"/>
</dbReference>
<dbReference type="SUPFAM" id="SSF110857">
    <property type="entry name" value="Gamma-glutamyl cyclotransferase-like"/>
    <property type="match status" value="1"/>
</dbReference>
<accession>A0A5A5THN6</accession>
<evidence type="ECO:0000313" key="2">
    <source>
        <dbReference type="EMBL" id="GCF10573.1"/>
    </source>
</evidence>